<sequence>MRSSASEPPCRRAGCRSSGHRALSTGGSRGSGLFRSWRPAVRTSSFLEMATLVFVLAYLLVCVTVTSEKTKTQEEEDRGKTECLSCG</sequence>
<evidence type="ECO:0000313" key="3">
    <source>
        <dbReference type="EMBL" id="GFS16079.1"/>
    </source>
</evidence>
<feature type="region of interest" description="Disordered" evidence="1">
    <location>
        <begin position="1"/>
        <end position="33"/>
    </location>
</feature>
<organism evidence="3 4">
    <name type="scientific">Elysia marginata</name>
    <dbReference type="NCBI Taxonomy" id="1093978"/>
    <lineage>
        <taxon>Eukaryota</taxon>
        <taxon>Metazoa</taxon>
        <taxon>Spiralia</taxon>
        <taxon>Lophotrochozoa</taxon>
        <taxon>Mollusca</taxon>
        <taxon>Gastropoda</taxon>
        <taxon>Heterobranchia</taxon>
        <taxon>Euthyneura</taxon>
        <taxon>Panpulmonata</taxon>
        <taxon>Sacoglossa</taxon>
        <taxon>Placobranchoidea</taxon>
        <taxon>Plakobranchidae</taxon>
        <taxon>Elysia</taxon>
    </lineage>
</organism>
<keyword evidence="2" id="KW-1133">Transmembrane helix</keyword>
<evidence type="ECO:0000256" key="1">
    <source>
        <dbReference type="SAM" id="MobiDB-lite"/>
    </source>
</evidence>
<dbReference type="EMBL" id="BMAT01013602">
    <property type="protein sequence ID" value="GFS16079.1"/>
    <property type="molecule type" value="Genomic_DNA"/>
</dbReference>
<feature type="transmembrane region" description="Helical" evidence="2">
    <location>
        <begin position="46"/>
        <end position="65"/>
    </location>
</feature>
<protein>
    <submittedName>
        <fullName evidence="3">Uncharacterized protein</fullName>
    </submittedName>
</protein>
<keyword evidence="2" id="KW-0472">Membrane</keyword>
<gene>
    <name evidence="3" type="ORF">ElyMa_006786200</name>
</gene>
<comment type="caution">
    <text evidence="3">The sequence shown here is derived from an EMBL/GenBank/DDBJ whole genome shotgun (WGS) entry which is preliminary data.</text>
</comment>
<reference evidence="3 4" key="1">
    <citation type="journal article" date="2021" name="Elife">
        <title>Chloroplast acquisition without the gene transfer in kleptoplastic sea slugs, Plakobranchus ocellatus.</title>
        <authorList>
            <person name="Maeda T."/>
            <person name="Takahashi S."/>
            <person name="Yoshida T."/>
            <person name="Shimamura S."/>
            <person name="Takaki Y."/>
            <person name="Nagai Y."/>
            <person name="Toyoda A."/>
            <person name="Suzuki Y."/>
            <person name="Arimoto A."/>
            <person name="Ishii H."/>
            <person name="Satoh N."/>
            <person name="Nishiyama T."/>
            <person name="Hasebe M."/>
            <person name="Maruyama T."/>
            <person name="Minagawa J."/>
            <person name="Obokata J."/>
            <person name="Shigenobu S."/>
        </authorList>
    </citation>
    <scope>NUCLEOTIDE SEQUENCE [LARGE SCALE GENOMIC DNA]</scope>
</reference>
<accession>A0AAV4IZX6</accession>
<keyword evidence="4" id="KW-1185">Reference proteome</keyword>
<keyword evidence="2" id="KW-0812">Transmembrane</keyword>
<evidence type="ECO:0000313" key="4">
    <source>
        <dbReference type="Proteomes" id="UP000762676"/>
    </source>
</evidence>
<name>A0AAV4IZX6_9GAST</name>
<proteinExistence type="predicted"/>
<evidence type="ECO:0000256" key="2">
    <source>
        <dbReference type="SAM" id="Phobius"/>
    </source>
</evidence>
<dbReference type="AlphaFoldDB" id="A0AAV4IZX6"/>
<dbReference type="Proteomes" id="UP000762676">
    <property type="component" value="Unassembled WGS sequence"/>
</dbReference>